<feature type="signal peptide" evidence="2">
    <location>
        <begin position="1"/>
        <end position="20"/>
    </location>
</feature>
<keyword evidence="1 2" id="KW-0732">Signal</keyword>
<dbReference type="Gene3D" id="3.40.190.10">
    <property type="entry name" value="Periplasmic binding protein-like II"/>
    <property type="match status" value="2"/>
</dbReference>
<reference evidence="3 4" key="1">
    <citation type="submission" date="2022-09" db="EMBL/GenBank/DDBJ databases">
        <authorList>
            <person name="Han X.L."/>
            <person name="Wang Q."/>
            <person name="Lu T."/>
        </authorList>
    </citation>
    <scope>NUCLEOTIDE SEQUENCE [LARGE SCALE GENOMIC DNA]</scope>
    <source>
        <strain evidence="3 4">WQ 127069</strain>
    </source>
</reference>
<dbReference type="PANTHER" id="PTHR43649">
    <property type="entry name" value="ARABINOSE-BINDING PROTEIN-RELATED"/>
    <property type="match status" value="1"/>
</dbReference>
<dbReference type="InterPro" id="IPR050490">
    <property type="entry name" value="Bact_solute-bd_prot1"/>
</dbReference>
<evidence type="ECO:0000256" key="1">
    <source>
        <dbReference type="ARBA" id="ARBA00022729"/>
    </source>
</evidence>
<evidence type="ECO:0000256" key="2">
    <source>
        <dbReference type="SAM" id="SignalP"/>
    </source>
</evidence>
<dbReference type="PANTHER" id="PTHR43649:SF33">
    <property type="entry name" value="POLYGALACTURONAN_RHAMNOGALACTURONAN-BINDING PROTEIN YTCQ"/>
    <property type="match status" value="1"/>
</dbReference>
<feature type="chain" id="PRO_5046940088" evidence="2">
    <location>
        <begin position="21"/>
        <end position="515"/>
    </location>
</feature>
<sequence>MKAFQKWSAGISCVVALSLAAGCSGGTTEKAAPAAAGTGTATDTKAPAKPLEIKIFAGLYNEVPDMKNAYWTEWQKRTNSKLDIEWVPDGDLKTKADLLFASADLPEVVASPDSTWPTLRSAIKNGAFWDLTPFLGDLSQYPNLKKNMAPDWQKYLSVDGKIYAVPRSRSRIDNGIKIRKDWLDKMNIAVPTTLDEYAAALKKIVDSDPDGNGKKDTLGLIGHGVIINDGDDAFAAGFGALDPTYNAEGGMIDKRMTPQWTEMVNWFRGLYTDGVLSKEFAVMKKTQAEELYKTGRAASYARSVWWDKEWEDSINKTQPNSKIINLNLKGPKGDAIVLSTGVSGGYYISKKVPEAKVKELLKYFDYTASDEMTDFGYYGLEGVHHKVVGGQKVLTEQGVKEVNTTSKGAGVLAYAKWGKVESASGDKAYNDAKKKEVEAYDTIGKVDPFRYVYSATFNSTWPKYESEWKSMMTKAIVGQISMDEYKAYIEKLNNLPEMKKAYMENTEAYKEFNKK</sequence>
<dbReference type="Proteomes" id="UP001652445">
    <property type="component" value="Unassembled WGS sequence"/>
</dbReference>
<dbReference type="RefSeq" id="WP_076228043.1">
    <property type="nucleotide sequence ID" value="NZ_JAOQIO010000007.1"/>
</dbReference>
<name>A0ABT2U8G1_9BACL</name>
<dbReference type="EMBL" id="JAOQIO010000007">
    <property type="protein sequence ID" value="MCU6790870.1"/>
    <property type="molecule type" value="Genomic_DNA"/>
</dbReference>
<keyword evidence="4" id="KW-1185">Reference proteome</keyword>
<protein>
    <submittedName>
        <fullName evidence="3">ABC transporter substrate-binding protein</fullName>
    </submittedName>
</protein>
<accession>A0ABT2U8G1</accession>
<organism evidence="3 4">
    <name type="scientific">Paenibacillus baimaensis</name>
    <dbReference type="NCBI Taxonomy" id="2982185"/>
    <lineage>
        <taxon>Bacteria</taxon>
        <taxon>Bacillati</taxon>
        <taxon>Bacillota</taxon>
        <taxon>Bacilli</taxon>
        <taxon>Bacillales</taxon>
        <taxon>Paenibacillaceae</taxon>
        <taxon>Paenibacillus</taxon>
    </lineage>
</organism>
<proteinExistence type="predicted"/>
<comment type="caution">
    <text evidence="3">The sequence shown here is derived from an EMBL/GenBank/DDBJ whole genome shotgun (WGS) entry which is preliminary data.</text>
</comment>
<dbReference type="SUPFAM" id="SSF53850">
    <property type="entry name" value="Periplasmic binding protein-like II"/>
    <property type="match status" value="1"/>
</dbReference>
<evidence type="ECO:0000313" key="3">
    <source>
        <dbReference type="EMBL" id="MCU6790870.1"/>
    </source>
</evidence>
<gene>
    <name evidence="3" type="ORF">OB236_01900</name>
</gene>
<evidence type="ECO:0000313" key="4">
    <source>
        <dbReference type="Proteomes" id="UP001652445"/>
    </source>
</evidence>
<dbReference type="PROSITE" id="PS51257">
    <property type="entry name" value="PROKAR_LIPOPROTEIN"/>
    <property type="match status" value="1"/>
</dbReference>